<accession>A0A2M3ZRV1</accession>
<proteinExistence type="predicted"/>
<protein>
    <submittedName>
        <fullName evidence="1">Putative secreted peptide</fullName>
    </submittedName>
</protein>
<organism evidence="1">
    <name type="scientific">Anopheles braziliensis</name>
    <dbReference type="NCBI Taxonomy" id="58242"/>
    <lineage>
        <taxon>Eukaryota</taxon>
        <taxon>Metazoa</taxon>
        <taxon>Ecdysozoa</taxon>
        <taxon>Arthropoda</taxon>
        <taxon>Hexapoda</taxon>
        <taxon>Insecta</taxon>
        <taxon>Pterygota</taxon>
        <taxon>Neoptera</taxon>
        <taxon>Endopterygota</taxon>
        <taxon>Diptera</taxon>
        <taxon>Nematocera</taxon>
        <taxon>Culicoidea</taxon>
        <taxon>Culicidae</taxon>
        <taxon>Anophelinae</taxon>
        <taxon>Anopheles</taxon>
    </lineage>
</organism>
<name>A0A2M3ZRV1_9DIPT</name>
<reference evidence="1" key="1">
    <citation type="submission" date="2018-01" db="EMBL/GenBank/DDBJ databases">
        <title>An insight into the sialome of Amazonian anophelines.</title>
        <authorList>
            <person name="Ribeiro J.M."/>
            <person name="Scarpassa V."/>
            <person name="Calvo E."/>
        </authorList>
    </citation>
    <scope>NUCLEOTIDE SEQUENCE</scope>
    <source>
        <tissue evidence="1">Salivary glands</tissue>
    </source>
</reference>
<dbReference type="AlphaFoldDB" id="A0A2M3ZRV1"/>
<sequence>MVAFYVLLLLLCCFLLVVIIITVHSAVQCVPGVLHRLCSSSSSRPRAVCSTVYSRCLATSGVFFSPHRHPPVVGMCM</sequence>
<dbReference type="EMBL" id="GGFM01010347">
    <property type="protein sequence ID" value="MBW31098.1"/>
    <property type="molecule type" value="Transcribed_RNA"/>
</dbReference>
<evidence type="ECO:0000313" key="1">
    <source>
        <dbReference type="EMBL" id="MBW31098.1"/>
    </source>
</evidence>